<dbReference type="EMBL" id="JASJQH010007075">
    <property type="protein sequence ID" value="KAK9718811.1"/>
    <property type="molecule type" value="Genomic_DNA"/>
</dbReference>
<dbReference type="InterPro" id="IPR014756">
    <property type="entry name" value="Ig_E-set"/>
</dbReference>
<reference evidence="3 4" key="1">
    <citation type="submission" date="2023-04" db="EMBL/GenBank/DDBJ databases">
        <title>Genome of Basidiobolus ranarum AG-B5.</title>
        <authorList>
            <person name="Stajich J.E."/>
            <person name="Carter-House D."/>
            <person name="Gryganskyi A."/>
        </authorList>
    </citation>
    <scope>NUCLEOTIDE SEQUENCE [LARGE SCALE GENOMIC DNA]</scope>
    <source>
        <strain evidence="3 4">AG-B5</strain>
    </source>
</reference>
<dbReference type="InterPro" id="IPR014752">
    <property type="entry name" value="Arrestin-like_C"/>
</dbReference>
<gene>
    <name evidence="3" type="ORF">K7432_005211</name>
</gene>
<feature type="domain" description="Arrestin C-terminal-like" evidence="2">
    <location>
        <begin position="160"/>
        <end position="287"/>
    </location>
</feature>
<dbReference type="SUPFAM" id="SSF81296">
    <property type="entry name" value="E set domains"/>
    <property type="match status" value="1"/>
</dbReference>
<dbReference type="PANTHER" id="PTHR11188:SF17">
    <property type="entry name" value="FI21816P1"/>
    <property type="match status" value="1"/>
</dbReference>
<dbReference type="Gene3D" id="2.60.40.640">
    <property type="match status" value="2"/>
</dbReference>
<evidence type="ECO:0000259" key="2">
    <source>
        <dbReference type="Pfam" id="PF02752"/>
    </source>
</evidence>
<dbReference type="Pfam" id="PF02752">
    <property type="entry name" value="Arrestin_C"/>
    <property type="match status" value="1"/>
</dbReference>
<accession>A0ABR2W4G1</accession>
<keyword evidence="4" id="KW-1185">Reference proteome</keyword>
<sequence>MFSSSSLDIVLQNNTLYPNPYNQEESSQMNLQGCVVINTSSVLKVKKIYLQFSGKLAVHFPAAIKKTRRNLAEQTIILLEQDKPTPISGQQVFPFEILLPNNLPESFRGEFGKIKYTLKAVAETTFTSSDLKSEVPVYVQRSVDTLEEPSEEYSLEKTLPNQVACKVTLPTMEYTPGEKFDIQVSAVALDPSVRVTNVTCFLNEYTYFRIPSKNDQTRLSVAEYVKRLSFSSAPFNADENTKTLLMKTPENASLSCVNTLVEISHELSLRVYVQSAEGVKNCLPIIVPINVVSFVTTPELDQLPMYHAVELPPAYTHCSDELISLPPVYCSSE</sequence>
<protein>
    <recommendedName>
        <fullName evidence="5">Arrestin C-terminal-like domain-containing protein</fullName>
    </recommendedName>
</protein>
<organism evidence="3 4">
    <name type="scientific">Basidiobolus ranarum</name>
    <dbReference type="NCBI Taxonomy" id="34480"/>
    <lineage>
        <taxon>Eukaryota</taxon>
        <taxon>Fungi</taxon>
        <taxon>Fungi incertae sedis</taxon>
        <taxon>Zoopagomycota</taxon>
        <taxon>Entomophthoromycotina</taxon>
        <taxon>Basidiobolomycetes</taxon>
        <taxon>Basidiobolales</taxon>
        <taxon>Basidiobolaceae</taxon>
        <taxon>Basidiobolus</taxon>
    </lineage>
</organism>
<comment type="caution">
    <text evidence="3">The sequence shown here is derived from an EMBL/GenBank/DDBJ whole genome shotgun (WGS) entry which is preliminary data.</text>
</comment>
<evidence type="ECO:0008006" key="5">
    <source>
        <dbReference type="Google" id="ProtNLM"/>
    </source>
</evidence>
<dbReference type="InterPro" id="IPR050357">
    <property type="entry name" value="Arrestin_domain-protein"/>
</dbReference>
<dbReference type="InterPro" id="IPR011022">
    <property type="entry name" value="Arrestin_C-like"/>
</dbReference>
<dbReference type="Proteomes" id="UP001479436">
    <property type="component" value="Unassembled WGS sequence"/>
</dbReference>
<feature type="domain" description="Arrestin-like N-terminal" evidence="1">
    <location>
        <begin position="31"/>
        <end position="127"/>
    </location>
</feature>
<name>A0ABR2W4G1_9FUNG</name>
<proteinExistence type="predicted"/>
<dbReference type="PANTHER" id="PTHR11188">
    <property type="entry name" value="ARRESTIN DOMAIN CONTAINING PROTEIN"/>
    <property type="match status" value="1"/>
</dbReference>
<evidence type="ECO:0000313" key="3">
    <source>
        <dbReference type="EMBL" id="KAK9718811.1"/>
    </source>
</evidence>
<evidence type="ECO:0000259" key="1">
    <source>
        <dbReference type="Pfam" id="PF00339"/>
    </source>
</evidence>
<dbReference type="InterPro" id="IPR011021">
    <property type="entry name" value="Arrestin-like_N"/>
</dbReference>
<evidence type="ECO:0000313" key="4">
    <source>
        <dbReference type="Proteomes" id="UP001479436"/>
    </source>
</evidence>
<dbReference type="Pfam" id="PF00339">
    <property type="entry name" value="Arrestin_N"/>
    <property type="match status" value="1"/>
</dbReference>